<dbReference type="Proteomes" id="UP000221080">
    <property type="component" value="Chromosome 5"/>
</dbReference>
<reference evidence="8" key="1">
    <citation type="journal article" date="2016" name="Nat. Commun.">
        <title>The channel catfish genome sequence provides insights into the evolution of scale formation in teleosts.</title>
        <authorList>
            <person name="Liu Z."/>
            <person name="Liu S."/>
            <person name="Yao J."/>
            <person name="Bao L."/>
            <person name="Zhang J."/>
            <person name="Li Y."/>
            <person name="Jiang C."/>
            <person name="Sun L."/>
            <person name="Wang R."/>
            <person name="Zhang Y."/>
            <person name="Zhou T."/>
            <person name="Zeng Q."/>
            <person name="Fu Q."/>
            <person name="Gao S."/>
            <person name="Li N."/>
            <person name="Koren S."/>
            <person name="Jiang Y."/>
            <person name="Zimin A."/>
            <person name="Xu P."/>
            <person name="Phillippy A.M."/>
            <person name="Geng X."/>
            <person name="Song L."/>
            <person name="Sun F."/>
            <person name="Li C."/>
            <person name="Wang X."/>
            <person name="Chen A."/>
            <person name="Jin Y."/>
            <person name="Yuan Z."/>
            <person name="Yang Y."/>
            <person name="Tan S."/>
            <person name="Peatman E."/>
            <person name="Lu J."/>
            <person name="Qin Z."/>
            <person name="Dunham R."/>
            <person name="Li Z."/>
            <person name="Sonstegard T."/>
            <person name="Feng J."/>
            <person name="Danzmann R.G."/>
            <person name="Schroeder S."/>
            <person name="Scheffler B."/>
            <person name="Duke M.V."/>
            <person name="Ballard L."/>
            <person name="Kucuktas H."/>
            <person name="Kaltenboeck L."/>
            <person name="Liu H."/>
            <person name="Armbruster J."/>
            <person name="Xie Y."/>
            <person name="Kirby M.L."/>
            <person name="Tian Y."/>
            <person name="Flanagan M.E."/>
            <person name="Mu W."/>
            <person name="Waldbieser G.C."/>
        </authorList>
    </citation>
    <scope>NUCLEOTIDE SEQUENCE [LARGE SCALE GENOMIC DNA]</scope>
    <source>
        <strain evidence="8">SDA103</strain>
    </source>
</reference>
<dbReference type="PANTHER" id="PTHR11254">
    <property type="entry name" value="HECT DOMAIN UBIQUITIN-PROTEIN LIGASE"/>
    <property type="match status" value="1"/>
</dbReference>
<dbReference type="Gene3D" id="3.30.2410.10">
    <property type="entry name" value="Hect, E3 ligase catalytic domain"/>
    <property type="match status" value="1"/>
</dbReference>
<dbReference type="GO" id="GO:0061630">
    <property type="term" value="F:ubiquitin protein ligase activity"/>
    <property type="evidence" value="ECO:0007669"/>
    <property type="project" value="UniProtKB-EC"/>
</dbReference>
<dbReference type="InterPro" id="IPR035983">
    <property type="entry name" value="Hect_E3_ubiquitin_ligase"/>
</dbReference>
<dbReference type="AlphaFoldDB" id="A0A2D0QY92"/>
<evidence type="ECO:0000256" key="2">
    <source>
        <dbReference type="ARBA" id="ARBA00004906"/>
    </source>
</evidence>
<keyword evidence="4" id="KW-0808">Transferase</keyword>
<organism evidence="8 9">
    <name type="scientific">Ictalurus punctatus</name>
    <name type="common">Channel catfish</name>
    <name type="synonym">Silurus punctatus</name>
    <dbReference type="NCBI Taxonomy" id="7998"/>
    <lineage>
        <taxon>Eukaryota</taxon>
        <taxon>Metazoa</taxon>
        <taxon>Chordata</taxon>
        <taxon>Craniata</taxon>
        <taxon>Vertebrata</taxon>
        <taxon>Euteleostomi</taxon>
        <taxon>Actinopterygii</taxon>
        <taxon>Neopterygii</taxon>
        <taxon>Teleostei</taxon>
        <taxon>Ostariophysi</taxon>
        <taxon>Siluriformes</taxon>
        <taxon>Ictaluridae</taxon>
        <taxon>Ictalurus</taxon>
    </lineage>
</organism>
<dbReference type="InterPro" id="IPR000569">
    <property type="entry name" value="HECT_dom"/>
</dbReference>
<feature type="region of interest" description="Disordered" evidence="6">
    <location>
        <begin position="220"/>
        <end position="258"/>
    </location>
</feature>
<keyword evidence="5" id="KW-0833">Ubl conjugation pathway</keyword>
<dbReference type="PROSITE" id="PS50237">
    <property type="entry name" value="HECT"/>
    <property type="match status" value="1"/>
</dbReference>
<evidence type="ECO:0000256" key="4">
    <source>
        <dbReference type="ARBA" id="ARBA00022679"/>
    </source>
</evidence>
<evidence type="ECO:0000256" key="5">
    <source>
        <dbReference type="ARBA" id="ARBA00022786"/>
    </source>
</evidence>
<dbReference type="GO" id="GO:0000209">
    <property type="term" value="P:protein polyubiquitination"/>
    <property type="evidence" value="ECO:0007669"/>
    <property type="project" value="TreeGrafter"/>
</dbReference>
<dbReference type="GO" id="GO:0006511">
    <property type="term" value="P:ubiquitin-dependent protein catabolic process"/>
    <property type="evidence" value="ECO:0007669"/>
    <property type="project" value="TreeGrafter"/>
</dbReference>
<dbReference type="OrthoDB" id="2384350at2759"/>
<evidence type="ECO:0000256" key="3">
    <source>
        <dbReference type="ARBA" id="ARBA00012485"/>
    </source>
</evidence>
<dbReference type="Gene3D" id="3.90.1750.10">
    <property type="entry name" value="Hect, E3 ligase catalytic domains"/>
    <property type="match status" value="1"/>
</dbReference>
<dbReference type="Pfam" id="PF07177">
    <property type="entry name" value="Neuralized"/>
    <property type="match status" value="1"/>
</dbReference>
<dbReference type="SMART" id="SM00119">
    <property type="entry name" value="HECTc"/>
    <property type="match status" value="1"/>
</dbReference>
<keyword evidence="8" id="KW-1185">Reference proteome</keyword>
<name>A0A2D0QY92_ICTPU</name>
<reference evidence="9" key="2">
    <citation type="submission" date="2025-08" db="UniProtKB">
        <authorList>
            <consortium name="RefSeq"/>
        </authorList>
    </citation>
    <scope>IDENTIFICATION</scope>
    <source>
        <tissue evidence="9">Blood</tissue>
    </source>
</reference>
<sequence length="636" mass="72399">MFLMLCIHSLPDKHGRICGRRCLGPMKFLSRADGNAEFLASRDTSSRPDSLVFLCRPVKVNEKIRIQMKSVMGRSSQDGHRAIRIGFTNDSPLSARRGLRDSPRSCAVPLPEDLCPPGAEIEFWMNYAFFVIIQASDRRKYYMKAEGLNLHEPLFVFLDFSGSTSTVHLLGSRKGGRRSCSALPSGTKAQALEENLLNLSLIADDNTNSDPAVFREASPWQAHHPPTHTHPPESTQRSDPTTHSKTAVKRSLKRRLQSSVEETDVTSLLRAFQQQHLSSNEVHVTIWRKSLLKSALGALCNRNFSWTKKPHIEFAGEEAFDNGGPRREFFRLLMLEVQSSLGIFEGNPKHLFFTYDQTALQQRKYEQAGKLVAWSVVHGGPGLKALDAHLYQLMCGVEMELSDFDWHLIPDADVQRKARKVLSCKTAKHLCALQRELGDWICDCGFPGIYGPNIGIQDVPKIYSHVVRHYIYLRVLNMINQFTEGLNSCGNLWDIVKINWIDFLPIFTKTNERLSRASFRALFEISWSAEGSKRREDEEETIYYWELVLKMIEDKETELHFEELLVFITATDEVPVLGFPEKLSIHFYQPEKRGFRLPYTSTCMMGLFLPRGVKSHAELNTMLLRAVRDSNGFGKS</sequence>
<comment type="pathway">
    <text evidence="2">Protein modification; protein ubiquitination.</text>
</comment>
<protein>
    <recommendedName>
        <fullName evidence="3">HECT-type E3 ubiquitin transferase</fullName>
        <ecNumber evidence="3">2.3.2.26</ecNumber>
    </recommendedName>
</protein>
<proteinExistence type="predicted"/>
<evidence type="ECO:0000313" key="8">
    <source>
        <dbReference type="Proteomes" id="UP000221080"/>
    </source>
</evidence>
<accession>A0A2D0QY92</accession>
<dbReference type="RefSeq" id="XP_017323372.1">
    <property type="nucleotide sequence ID" value="XM_017467883.3"/>
</dbReference>
<dbReference type="PANTHER" id="PTHR11254:SF67">
    <property type="entry name" value="E3 UBIQUITIN-PROTEIN LIGASE HUWE1"/>
    <property type="match status" value="1"/>
</dbReference>
<gene>
    <name evidence="9" type="primary">LOC108265504</name>
</gene>
<feature type="domain" description="HECT" evidence="7">
    <location>
        <begin position="302"/>
        <end position="636"/>
    </location>
</feature>
<dbReference type="InterPro" id="IPR050409">
    <property type="entry name" value="E3_ubiq-protein_ligase"/>
</dbReference>
<evidence type="ECO:0000256" key="1">
    <source>
        <dbReference type="ARBA" id="ARBA00000885"/>
    </source>
</evidence>
<dbReference type="InterPro" id="IPR006573">
    <property type="entry name" value="NHR_dom"/>
</dbReference>
<evidence type="ECO:0000256" key="6">
    <source>
        <dbReference type="SAM" id="MobiDB-lite"/>
    </source>
</evidence>
<dbReference type="EC" id="2.3.2.26" evidence="3"/>
<comment type="catalytic activity">
    <reaction evidence="1">
        <text>S-ubiquitinyl-[E2 ubiquitin-conjugating enzyme]-L-cysteine + [acceptor protein]-L-lysine = [E2 ubiquitin-conjugating enzyme]-L-cysteine + N(6)-ubiquitinyl-[acceptor protein]-L-lysine.</text>
        <dbReference type="EC" id="2.3.2.26"/>
    </reaction>
</comment>
<dbReference type="Gene3D" id="2.60.120.920">
    <property type="match status" value="1"/>
</dbReference>
<feature type="compositionally biased region" description="Basic residues" evidence="6">
    <location>
        <begin position="246"/>
        <end position="256"/>
    </location>
</feature>
<dbReference type="KEGG" id="ipu:108265504"/>
<dbReference type="SUPFAM" id="SSF56204">
    <property type="entry name" value="Hect, E3 ligase catalytic domain"/>
    <property type="match status" value="1"/>
</dbReference>
<evidence type="ECO:0000313" key="9">
    <source>
        <dbReference type="RefSeq" id="XP_017323372.1"/>
    </source>
</evidence>
<dbReference type="GeneID" id="108265504"/>
<dbReference type="GO" id="GO:0005737">
    <property type="term" value="C:cytoplasm"/>
    <property type="evidence" value="ECO:0007669"/>
    <property type="project" value="TreeGrafter"/>
</dbReference>
<dbReference type="InterPro" id="IPR043136">
    <property type="entry name" value="B30.2/SPRY_sf"/>
</dbReference>
<dbReference type="Pfam" id="PF00632">
    <property type="entry name" value="HECT"/>
    <property type="match status" value="1"/>
</dbReference>
<feature type="compositionally biased region" description="Polar residues" evidence="6">
    <location>
        <begin position="233"/>
        <end position="245"/>
    </location>
</feature>
<evidence type="ECO:0000259" key="7">
    <source>
        <dbReference type="PROSITE" id="PS50237"/>
    </source>
</evidence>